<dbReference type="InterPro" id="IPR017870">
    <property type="entry name" value="FeS_cluster_insertion_CS"/>
</dbReference>
<dbReference type="InterPro" id="IPR000361">
    <property type="entry name" value="ATAP_core_dom"/>
</dbReference>
<organism evidence="3 4">
    <name type="scientific">Methylomagnum ishizawai</name>
    <dbReference type="NCBI Taxonomy" id="1760988"/>
    <lineage>
        <taxon>Bacteria</taxon>
        <taxon>Pseudomonadati</taxon>
        <taxon>Pseudomonadota</taxon>
        <taxon>Gammaproteobacteria</taxon>
        <taxon>Methylococcales</taxon>
        <taxon>Methylococcaceae</taxon>
        <taxon>Methylomagnum</taxon>
    </lineage>
</organism>
<evidence type="ECO:0000256" key="1">
    <source>
        <dbReference type="ARBA" id="ARBA00006718"/>
    </source>
</evidence>
<dbReference type="EMBL" id="FXAM01000001">
    <property type="protein sequence ID" value="SMF93522.1"/>
    <property type="molecule type" value="Genomic_DNA"/>
</dbReference>
<evidence type="ECO:0000313" key="3">
    <source>
        <dbReference type="EMBL" id="SMF93522.1"/>
    </source>
</evidence>
<comment type="similarity">
    <text evidence="1">Belongs to the HesB/IscA family.</text>
</comment>
<dbReference type="Proteomes" id="UP000192923">
    <property type="component" value="Unassembled WGS sequence"/>
</dbReference>
<proteinExistence type="inferred from homology"/>
<dbReference type="GO" id="GO:0051537">
    <property type="term" value="F:2 iron, 2 sulfur cluster binding"/>
    <property type="evidence" value="ECO:0007669"/>
    <property type="project" value="UniProtKB-ARBA"/>
</dbReference>
<dbReference type="PANTHER" id="PTHR10072">
    <property type="entry name" value="IRON-SULFUR CLUSTER ASSEMBLY PROTEIN"/>
    <property type="match status" value="1"/>
</dbReference>
<protein>
    <submittedName>
        <fullName evidence="3">Iron-sulfur cluster assembly protein</fullName>
    </submittedName>
</protein>
<dbReference type="AlphaFoldDB" id="A0A1Y6CYX5"/>
<dbReference type="STRING" id="1760988.SAMN02949497_0809"/>
<dbReference type="PROSITE" id="PS01152">
    <property type="entry name" value="HESB"/>
    <property type="match status" value="1"/>
</dbReference>
<sequence>MSIILTEPAATQVSKQLAKRGTGLGLRLGVKPAGCTGFAYVVDYADAIEADDTVFEQHGAKVVVKQGDLAYLDGVEIDFRREGISEAFKFHNPNIKATCGCGESFAV</sequence>
<dbReference type="Pfam" id="PF01521">
    <property type="entry name" value="Fe-S_biosyn"/>
    <property type="match status" value="1"/>
</dbReference>
<gene>
    <name evidence="3" type="ORF">SAMN02949497_0809</name>
</gene>
<reference evidence="3 4" key="1">
    <citation type="submission" date="2016-12" db="EMBL/GenBank/DDBJ databases">
        <authorList>
            <person name="Song W.-J."/>
            <person name="Kurnit D.M."/>
        </authorList>
    </citation>
    <scope>NUCLEOTIDE SEQUENCE [LARGE SCALE GENOMIC DNA]</scope>
    <source>
        <strain evidence="3 4">175</strain>
    </source>
</reference>
<name>A0A1Y6CYX5_9GAMM</name>
<dbReference type="RefSeq" id="WP_085210178.1">
    <property type="nucleotide sequence ID" value="NZ_FXAM01000001.1"/>
</dbReference>
<evidence type="ECO:0000259" key="2">
    <source>
        <dbReference type="Pfam" id="PF01521"/>
    </source>
</evidence>
<dbReference type="PANTHER" id="PTHR10072:SF41">
    <property type="entry name" value="IRON-SULFUR CLUSTER ASSEMBLY 1 HOMOLOG, MITOCHONDRIAL"/>
    <property type="match status" value="1"/>
</dbReference>
<dbReference type="InterPro" id="IPR035903">
    <property type="entry name" value="HesB-like_dom_sf"/>
</dbReference>
<evidence type="ECO:0000313" key="4">
    <source>
        <dbReference type="Proteomes" id="UP000192923"/>
    </source>
</evidence>
<dbReference type="InterPro" id="IPR050322">
    <property type="entry name" value="Fe-S_cluster_asmbl/transfer"/>
</dbReference>
<accession>A0A1Y6CYX5</accession>
<dbReference type="NCBIfam" id="TIGR00049">
    <property type="entry name" value="iron-sulfur cluster assembly accessory protein"/>
    <property type="match status" value="1"/>
</dbReference>
<keyword evidence="4" id="KW-1185">Reference proteome</keyword>
<dbReference type="GO" id="GO:0005829">
    <property type="term" value="C:cytosol"/>
    <property type="evidence" value="ECO:0007669"/>
    <property type="project" value="TreeGrafter"/>
</dbReference>
<feature type="domain" description="Core" evidence="2">
    <location>
        <begin position="1"/>
        <end position="103"/>
    </location>
</feature>
<dbReference type="Gene3D" id="2.60.300.12">
    <property type="entry name" value="HesB-like domain"/>
    <property type="match status" value="1"/>
</dbReference>
<dbReference type="SUPFAM" id="SSF89360">
    <property type="entry name" value="HesB-like domain"/>
    <property type="match status" value="1"/>
</dbReference>
<dbReference type="GO" id="GO:0016226">
    <property type="term" value="P:iron-sulfur cluster assembly"/>
    <property type="evidence" value="ECO:0007669"/>
    <property type="project" value="InterPro"/>
</dbReference>
<dbReference type="OrthoDB" id="9801228at2"/>
<dbReference type="InterPro" id="IPR016092">
    <property type="entry name" value="ATAP"/>
</dbReference>